<evidence type="ECO:0000313" key="9">
    <source>
        <dbReference type="EMBL" id="KAK0418886.1"/>
    </source>
</evidence>
<accession>A0AA39I8E9</accession>
<keyword evidence="5" id="KW-0175">Coiled coil</keyword>
<feature type="signal peptide" evidence="8">
    <location>
        <begin position="1"/>
        <end position="16"/>
    </location>
</feature>
<evidence type="ECO:0000313" key="10">
    <source>
        <dbReference type="Proteomes" id="UP001175271"/>
    </source>
</evidence>
<evidence type="ECO:0000256" key="8">
    <source>
        <dbReference type="SAM" id="SignalP"/>
    </source>
</evidence>
<protein>
    <recommendedName>
        <fullName evidence="11">Fatty-acid and retinol-binding protein 1</fullName>
    </recommendedName>
</protein>
<keyword evidence="10" id="KW-1185">Reference proteome</keyword>
<evidence type="ECO:0000256" key="6">
    <source>
        <dbReference type="ARBA" id="ARBA00023121"/>
    </source>
</evidence>
<dbReference type="GO" id="GO:0005576">
    <property type="term" value="C:extracellular region"/>
    <property type="evidence" value="ECO:0007669"/>
    <property type="project" value="UniProtKB-SubCell"/>
</dbReference>
<comment type="caution">
    <text evidence="9">The sequence shown here is derived from an EMBL/GenBank/DDBJ whole genome shotgun (WGS) entry which is preliminary data.</text>
</comment>
<dbReference type="InterPro" id="IPR008632">
    <property type="entry name" value="Gp-FAR-1"/>
</dbReference>
<comment type="similarity">
    <text evidence="2">Belongs to the fatty-acid and retinol-binding protein (FARBP) family.</text>
</comment>
<dbReference type="AlphaFoldDB" id="A0AA39I8E9"/>
<dbReference type="EMBL" id="JAUCMV010000002">
    <property type="protein sequence ID" value="KAK0418886.1"/>
    <property type="molecule type" value="Genomic_DNA"/>
</dbReference>
<evidence type="ECO:0000256" key="2">
    <source>
        <dbReference type="ARBA" id="ARBA00006648"/>
    </source>
</evidence>
<feature type="region of interest" description="Disordered" evidence="7">
    <location>
        <begin position="173"/>
        <end position="192"/>
    </location>
</feature>
<name>A0AA39I8E9_9BILA</name>
<feature type="chain" id="PRO_5041419744" description="Fatty-acid and retinol-binding protein 1" evidence="8">
    <location>
        <begin position="17"/>
        <end position="247"/>
    </location>
</feature>
<keyword evidence="4 8" id="KW-0732">Signal</keyword>
<reference evidence="9" key="1">
    <citation type="submission" date="2023-06" db="EMBL/GenBank/DDBJ databases">
        <title>Genomic analysis of the entomopathogenic nematode Steinernema hermaphroditum.</title>
        <authorList>
            <person name="Schwarz E.M."/>
            <person name="Heppert J.K."/>
            <person name="Baniya A."/>
            <person name="Schwartz H.T."/>
            <person name="Tan C.-H."/>
            <person name="Antoshechkin I."/>
            <person name="Sternberg P.W."/>
            <person name="Goodrich-Blair H."/>
            <person name="Dillman A.R."/>
        </authorList>
    </citation>
    <scope>NUCLEOTIDE SEQUENCE</scope>
    <source>
        <strain evidence="9">PS9179</strain>
        <tissue evidence="9">Whole animal</tissue>
    </source>
</reference>
<dbReference type="Pfam" id="PF05823">
    <property type="entry name" value="Gp-FAR-1"/>
    <property type="match status" value="1"/>
</dbReference>
<dbReference type="Gene3D" id="1.20.120.1100">
    <property type="match status" value="1"/>
</dbReference>
<keyword evidence="6" id="KW-0446">Lipid-binding</keyword>
<dbReference type="Proteomes" id="UP001175271">
    <property type="component" value="Unassembled WGS sequence"/>
</dbReference>
<keyword evidence="3" id="KW-0964">Secreted</keyword>
<evidence type="ECO:0000256" key="3">
    <source>
        <dbReference type="ARBA" id="ARBA00022525"/>
    </source>
</evidence>
<gene>
    <name evidence="9" type="ORF">QR680_013830</name>
</gene>
<dbReference type="GO" id="GO:0008289">
    <property type="term" value="F:lipid binding"/>
    <property type="evidence" value="ECO:0007669"/>
    <property type="project" value="UniProtKB-KW"/>
</dbReference>
<evidence type="ECO:0000256" key="7">
    <source>
        <dbReference type="SAM" id="MobiDB-lite"/>
    </source>
</evidence>
<organism evidence="9 10">
    <name type="scientific">Steinernema hermaphroditum</name>
    <dbReference type="NCBI Taxonomy" id="289476"/>
    <lineage>
        <taxon>Eukaryota</taxon>
        <taxon>Metazoa</taxon>
        <taxon>Ecdysozoa</taxon>
        <taxon>Nematoda</taxon>
        <taxon>Chromadorea</taxon>
        <taxon>Rhabditida</taxon>
        <taxon>Tylenchina</taxon>
        <taxon>Panagrolaimomorpha</taxon>
        <taxon>Strongyloidoidea</taxon>
        <taxon>Steinernematidae</taxon>
        <taxon>Steinernema</taxon>
    </lineage>
</organism>
<evidence type="ECO:0008006" key="11">
    <source>
        <dbReference type="Google" id="ProtNLM"/>
    </source>
</evidence>
<proteinExistence type="inferred from homology"/>
<sequence length="247" mass="27253">MKYLVAILALSALAYGEEAVKEAVKAEGGEAPEGVAVDVVGAIRHEHFKMPTIIQNLIDSLDKTEKEALQKVREEVMKSGQPMKKDEFMAELNKISPALGKKFEDAHINLEKTVEGISSGVKDLYEELKKVFMSGTKPSPSDIKDIIEKLQALPKDDAEKLYKELPSLKDLANGPHMKAAAGGKAEAGKKQAYPRPYEKKVHGAEKKPSAADMQAFAKGLKELSEDDRNKYFELLCGAKYFYDGPHF</sequence>
<evidence type="ECO:0000256" key="5">
    <source>
        <dbReference type="ARBA" id="ARBA00023054"/>
    </source>
</evidence>
<comment type="subcellular location">
    <subcellularLocation>
        <location evidence="1">Secreted</location>
    </subcellularLocation>
</comment>
<evidence type="ECO:0000256" key="1">
    <source>
        <dbReference type="ARBA" id="ARBA00004613"/>
    </source>
</evidence>
<evidence type="ECO:0000256" key="4">
    <source>
        <dbReference type="ARBA" id="ARBA00022729"/>
    </source>
</evidence>